<protein>
    <recommendedName>
        <fullName evidence="3">Aminoglycoside phosphotransferase domain-containing protein</fullName>
    </recommendedName>
</protein>
<dbReference type="InterPro" id="IPR002575">
    <property type="entry name" value="Aminoglycoside_PTrfase"/>
</dbReference>
<keyword evidence="2" id="KW-0812">Transmembrane</keyword>
<sequence length="897" mass="99769">MGSLSPRGAPNLLATPNHERFTRLLCQLPDISSLPEFDFLDSSFFRDLGSDPGSSTRCRELPSPEKVLAASGRSEGIWHFAELGVLVKYGHKSQVHLEEALALRVINKLFPVAEVPAPEVFGWKSTDKAGDESHFIYMSFLPGQNLGEVWDSLTGDEKSAISRQLGLIVNRLRAVEQDPNDQFIGSVNRGAVQDTYFSPHHHHGPFTSARDFHNFVQFVSVYMVPVAERPPEPYRAMLPDTARICLTHGDLHLGNILVIISSDEPRQVRISGIVDWEQAGWYPEYWEYCKAMIIGPYGDEWRDAGFIHLALPAYEPEFEAFEQYWSWNPFLAIWEMVWKKCSNKEEKMFSSSRQCGAKWVLYGVFAPEVVVATAAAQFIVASWLKREIQADAKARQEDGDAEMFLRCHGRFAANVPGVEKTVTVTPEGIRLLSFLGRLPQIDQPQIEDKSKADWMAKSIICVQAGWMVIQVLGRAIKHLPISLLEINTCGHVACALVIYLLWWNKPLDVQVPTFLNDEDDKDLLCLMHLCSSMSSVDGITDIRCFVHVANDDDERLCKPPTDRESAAGEGTGATRSQLTTYLSIGSPGTRNPSHFLGFPEVWLEPDPGQGTKNPHAAAKNNAFRYNFDLNSPPISASCSTYGTPPYTGMSLRHSRYCRRVFPDASKSTSAEQQPDPTSSQPRLSTSTLLAASRATDRLRAACTSRPAYKAYYFTFVPQLGHFLGETDYVVSPRLPNLPSLHNLSLGQVNLHRDRLRSVLALAAAGYGALHVVTTTVPSNSEVNHEALFPTGVERVLWLVSAGVIGVSGIVLWGFFAARQFWLGFDVWVSGGVPGVRIGGGKGGVGRRERVKTVVVYLVLGTFVIARVFLVVEAFVSLRRAPVELYKTPEWTDFLPHF</sequence>
<dbReference type="PANTHER" id="PTHR35043:SF7">
    <property type="entry name" value="TRANSCRIPTION FACTOR DOMAIN-CONTAINING PROTEIN"/>
    <property type="match status" value="1"/>
</dbReference>
<dbReference type="PANTHER" id="PTHR35043">
    <property type="entry name" value="TRANSCRIPTION FACTOR DOMAIN-CONTAINING PROTEIN"/>
    <property type="match status" value="1"/>
</dbReference>
<evidence type="ECO:0000256" key="1">
    <source>
        <dbReference type="SAM" id="MobiDB-lite"/>
    </source>
</evidence>
<reference evidence="4" key="1">
    <citation type="journal article" date="2023" name="Mol. Phylogenet. Evol.">
        <title>Genome-scale phylogeny and comparative genomics of the fungal order Sordariales.</title>
        <authorList>
            <person name="Hensen N."/>
            <person name="Bonometti L."/>
            <person name="Westerberg I."/>
            <person name="Brannstrom I.O."/>
            <person name="Guillou S."/>
            <person name="Cros-Aarteil S."/>
            <person name="Calhoun S."/>
            <person name="Haridas S."/>
            <person name="Kuo A."/>
            <person name="Mondo S."/>
            <person name="Pangilinan J."/>
            <person name="Riley R."/>
            <person name="LaButti K."/>
            <person name="Andreopoulos B."/>
            <person name="Lipzen A."/>
            <person name="Chen C."/>
            <person name="Yan M."/>
            <person name="Daum C."/>
            <person name="Ng V."/>
            <person name="Clum A."/>
            <person name="Steindorff A."/>
            <person name="Ohm R.A."/>
            <person name="Martin F."/>
            <person name="Silar P."/>
            <person name="Natvig D.O."/>
            <person name="Lalanne C."/>
            <person name="Gautier V."/>
            <person name="Ament-Velasquez S.L."/>
            <person name="Kruys A."/>
            <person name="Hutchinson M.I."/>
            <person name="Powell A.J."/>
            <person name="Barry K."/>
            <person name="Miller A.N."/>
            <person name="Grigoriev I.V."/>
            <person name="Debuchy R."/>
            <person name="Gladieux P."/>
            <person name="Hiltunen Thoren M."/>
            <person name="Johannesson H."/>
        </authorList>
    </citation>
    <scope>NUCLEOTIDE SEQUENCE</scope>
    <source>
        <strain evidence="4">CBS 508.74</strain>
    </source>
</reference>
<reference evidence="4" key="2">
    <citation type="submission" date="2023-05" db="EMBL/GenBank/DDBJ databases">
        <authorList>
            <consortium name="Lawrence Berkeley National Laboratory"/>
            <person name="Steindorff A."/>
            <person name="Hensen N."/>
            <person name="Bonometti L."/>
            <person name="Westerberg I."/>
            <person name="Brannstrom I.O."/>
            <person name="Guillou S."/>
            <person name="Cros-Aarteil S."/>
            <person name="Calhoun S."/>
            <person name="Haridas S."/>
            <person name="Kuo A."/>
            <person name="Mondo S."/>
            <person name="Pangilinan J."/>
            <person name="Riley R."/>
            <person name="Labutti K."/>
            <person name="Andreopoulos B."/>
            <person name="Lipzen A."/>
            <person name="Chen C."/>
            <person name="Yanf M."/>
            <person name="Daum C."/>
            <person name="Ng V."/>
            <person name="Clum A."/>
            <person name="Ohm R."/>
            <person name="Martin F."/>
            <person name="Silar P."/>
            <person name="Natvig D."/>
            <person name="Lalanne C."/>
            <person name="Gautier V."/>
            <person name="Ament-Velasquez S.L."/>
            <person name="Kruys A."/>
            <person name="Hutchinson M.I."/>
            <person name="Powell A.J."/>
            <person name="Barry K."/>
            <person name="Miller A.N."/>
            <person name="Grigoriev I.V."/>
            <person name="Debuchy R."/>
            <person name="Gladieux P."/>
            <person name="Thoren M.H."/>
            <person name="Johannesson H."/>
        </authorList>
    </citation>
    <scope>NUCLEOTIDE SEQUENCE</scope>
    <source>
        <strain evidence="4">CBS 508.74</strain>
    </source>
</reference>
<evidence type="ECO:0000256" key="2">
    <source>
        <dbReference type="SAM" id="Phobius"/>
    </source>
</evidence>
<accession>A0AAN6QFM8</accession>
<dbReference type="CDD" id="cd05120">
    <property type="entry name" value="APH_ChoK_like"/>
    <property type="match status" value="1"/>
</dbReference>
<evidence type="ECO:0000313" key="4">
    <source>
        <dbReference type="EMBL" id="KAK4109373.1"/>
    </source>
</evidence>
<gene>
    <name evidence="4" type="ORF">N656DRAFT_801153</name>
</gene>
<name>A0AAN6QFM8_9PEZI</name>
<feature type="transmembrane region" description="Helical" evidence="2">
    <location>
        <begin position="796"/>
        <end position="815"/>
    </location>
</feature>
<dbReference type="SUPFAM" id="SSF56112">
    <property type="entry name" value="Protein kinase-like (PK-like)"/>
    <property type="match status" value="1"/>
</dbReference>
<feature type="compositionally biased region" description="Polar residues" evidence="1">
    <location>
        <begin position="665"/>
        <end position="686"/>
    </location>
</feature>
<feature type="transmembrane region" description="Helical" evidence="2">
    <location>
        <begin position="853"/>
        <end position="875"/>
    </location>
</feature>
<keyword evidence="2" id="KW-0472">Membrane</keyword>
<comment type="caution">
    <text evidence="4">The sequence shown here is derived from an EMBL/GenBank/DDBJ whole genome shotgun (WGS) entry which is preliminary data.</text>
</comment>
<evidence type="ECO:0000313" key="5">
    <source>
        <dbReference type="Proteomes" id="UP001302812"/>
    </source>
</evidence>
<dbReference type="EMBL" id="MU853357">
    <property type="protein sequence ID" value="KAK4109373.1"/>
    <property type="molecule type" value="Genomic_DNA"/>
</dbReference>
<dbReference type="Gene3D" id="3.90.1200.10">
    <property type="match status" value="1"/>
</dbReference>
<proteinExistence type="predicted"/>
<dbReference type="RefSeq" id="XP_064666943.1">
    <property type="nucleotide sequence ID" value="XM_064818083.1"/>
</dbReference>
<keyword evidence="5" id="KW-1185">Reference proteome</keyword>
<evidence type="ECO:0000259" key="3">
    <source>
        <dbReference type="Pfam" id="PF01636"/>
    </source>
</evidence>
<feature type="domain" description="Aminoglycoside phosphotransferase" evidence="3">
    <location>
        <begin position="102"/>
        <end position="312"/>
    </location>
</feature>
<keyword evidence="2" id="KW-1133">Transmembrane helix</keyword>
<dbReference type="Proteomes" id="UP001302812">
    <property type="component" value="Unassembled WGS sequence"/>
</dbReference>
<dbReference type="Pfam" id="PF01636">
    <property type="entry name" value="APH"/>
    <property type="match status" value="1"/>
</dbReference>
<dbReference type="InterPro" id="IPR011009">
    <property type="entry name" value="Kinase-like_dom_sf"/>
</dbReference>
<dbReference type="AlphaFoldDB" id="A0AAN6QFM8"/>
<feature type="region of interest" description="Disordered" evidence="1">
    <location>
        <begin position="663"/>
        <end position="686"/>
    </location>
</feature>
<dbReference type="GeneID" id="89942208"/>
<organism evidence="4 5">
    <name type="scientific">Canariomyces notabilis</name>
    <dbReference type="NCBI Taxonomy" id="2074819"/>
    <lineage>
        <taxon>Eukaryota</taxon>
        <taxon>Fungi</taxon>
        <taxon>Dikarya</taxon>
        <taxon>Ascomycota</taxon>
        <taxon>Pezizomycotina</taxon>
        <taxon>Sordariomycetes</taxon>
        <taxon>Sordariomycetidae</taxon>
        <taxon>Sordariales</taxon>
        <taxon>Chaetomiaceae</taxon>
        <taxon>Canariomyces</taxon>
    </lineage>
</organism>